<comment type="caution">
    <text evidence="2">The sequence shown here is derived from an EMBL/GenBank/DDBJ whole genome shotgun (WGS) entry which is preliminary data.</text>
</comment>
<sequence length="205" mass="21343">MSRTAPLLASLALAAALALLAPVAAHAQSSAAQILEQARGQARDIEALRKILNGPDQNMRLATFDGMVRSGDEAIKLIALEAGLASADSVMRAMAFKAVVMGLDALHLTLQPDPSAPKPVQEASAAFILKRGSGLVVPMEARGKNLETGGFRTGGWEGQVSGLELMFGYGRSVSGTMTLQDDNALAGVVRAESGTTQFLASARLR</sequence>
<evidence type="ECO:0000313" key="2">
    <source>
        <dbReference type="EMBL" id="NLF54800.1"/>
    </source>
</evidence>
<keyword evidence="1" id="KW-0732">Signal</keyword>
<evidence type="ECO:0000256" key="1">
    <source>
        <dbReference type="SAM" id="SignalP"/>
    </source>
</evidence>
<feature type="signal peptide" evidence="1">
    <location>
        <begin position="1"/>
        <end position="27"/>
    </location>
</feature>
<reference evidence="2 3" key="1">
    <citation type="journal article" date="2020" name="Biotechnol. Biofuels">
        <title>New insights from the biogas microbiome by comprehensive genome-resolved metagenomics of nearly 1600 species originating from multiple anaerobic digesters.</title>
        <authorList>
            <person name="Campanaro S."/>
            <person name="Treu L."/>
            <person name="Rodriguez-R L.M."/>
            <person name="Kovalovszki A."/>
            <person name="Ziels R.M."/>
            <person name="Maus I."/>
            <person name="Zhu X."/>
            <person name="Kougias P.G."/>
            <person name="Basile A."/>
            <person name="Luo G."/>
            <person name="Schluter A."/>
            <person name="Konstantinidis K.T."/>
            <person name="Angelidaki I."/>
        </authorList>
    </citation>
    <scope>NUCLEOTIDE SEQUENCE [LARGE SCALE GENOMIC DNA]</scope>
    <source>
        <strain evidence="2">AS06rmzACSIP_256</strain>
    </source>
</reference>
<gene>
    <name evidence="2" type="ORF">GX576_10495</name>
</gene>
<feature type="chain" id="PRO_5030754143" evidence="1">
    <location>
        <begin position="28"/>
        <end position="205"/>
    </location>
</feature>
<accession>A0A7X7LXA5</accession>
<organism evidence="2 3">
    <name type="scientific">Thauera phenolivorans</name>
    <dbReference type="NCBI Taxonomy" id="1792543"/>
    <lineage>
        <taxon>Bacteria</taxon>
        <taxon>Pseudomonadati</taxon>
        <taxon>Pseudomonadota</taxon>
        <taxon>Betaproteobacteria</taxon>
        <taxon>Rhodocyclales</taxon>
        <taxon>Zoogloeaceae</taxon>
        <taxon>Thauera</taxon>
    </lineage>
</organism>
<dbReference type="Proteomes" id="UP000536534">
    <property type="component" value="Unassembled WGS sequence"/>
</dbReference>
<dbReference type="AlphaFoldDB" id="A0A7X7LXA5"/>
<proteinExistence type="predicted"/>
<dbReference type="EMBL" id="JAAYYV010000276">
    <property type="protein sequence ID" value="NLF54800.1"/>
    <property type="molecule type" value="Genomic_DNA"/>
</dbReference>
<name>A0A7X7LXA5_9RHOO</name>
<evidence type="ECO:0000313" key="3">
    <source>
        <dbReference type="Proteomes" id="UP000536534"/>
    </source>
</evidence>
<protein>
    <submittedName>
        <fullName evidence="2">Uncharacterized protein</fullName>
    </submittedName>
</protein>